<keyword evidence="5" id="KW-0732">Signal</keyword>
<organism evidence="6 7">
    <name type="scientific">Genlisea aurea</name>
    <dbReference type="NCBI Taxonomy" id="192259"/>
    <lineage>
        <taxon>Eukaryota</taxon>
        <taxon>Viridiplantae</taxon>
        <taxon>Streptophyta</taxon>
        <taxon>Embryophyta</taxon>
        <taxon>Tracheophyta</taxon>
        <taxon>Spermatophyta</taxon>
        <taxon>Magnoliopsida</taxon>
        <taxon>eudicotyledons</taxon>
        <taxon>Gunneridae</taxon>
        <taxon>Pentapetalae</taxon>
        <taxon>asterids</taxon>
        <taxon>lamiids</taxon>
        <taxon>Lamiales</taxon>
        <taxon>Lentibulariaceae</taxon>
        <taxon>Genlisea</taxon>
    </lineage>
</organism>
<accession>S8CZK9</accession>
<comment type="subcellular location">
    <subcellularLocation>
        <location evidence="1">Nucleus</location>
    </subcellularLocation>
</comment>
<dbReference type="AlphaFoldDB" id="S8CZK9"/>
<keyword evidence="7" id="KW-1185">Reference proteome</keyword>
<dbReference type="Proteomes" id="UP000015453">
    <property type="component" value="Unassembled WGS sequence"/>
</dbReference>
<evidence type="ECO:0000256" key="4">
    <source>
        <dbReference type="ARBA" id="ARBA00023242"/>
    </source>
</evidence>
<reference evidence="6 7" key="1">
    <citation type="journal article" date="2013" name="BMC Genomics">
        <title>The miniature genome of a carnivorous plant Genlisea aurea contains a low number of genes and short non-coding sequences.</title>
        <authorList>
            <person name="Leushkin E.V."/>
            <person name="Sutormin R.A."/>
            <person name="Nabieva E.R."/>
            <person name="Penin A.A."/>
            <person name="Kondrashov A.S."/>
            <person name="Logacheva M.D."/>
        </authorList>
    </citation>
    <scope>NUCLEOTIDE SEQUENCE [LARGE SCALE GENOMIC DNA]</scope>
</reference>
<gene>
    <name evidence="6" type="ORF">M569_04224</name>
</gene>
<proteinExistence type="inferred from homology"/>
<keyword evidence="4" id="KW-0539">Nucleus</keyword>
<protein>
    <submittedName>
        <fullName evidence="6">Uncharacterized protein</fullName>
    </submittedName>
</protein>
<dbReference type="GO" id="GO:0005643">
    <property type="term" value="C:nuclear pore"/>
    <property type="evidence" value="ECO:0007669"/>
    <property type="project" value="InterPro"/>
</dbReference>
<keyword evidence="3" id="KW-0813">Transport</keyword>
<dbReference type="PANTHER" id="PTHR31344:SF0">
    <property type="entry name" value="NUCLEAR PORE COMPLEX PROTEIN NUP205"/>
    <property type="match status" value="1"/>
</dbReference>
<dbReference type="PANTHER" id="PTHR31344">
    <property type="entry name" value="NUCLEAR PORE COMPLEX PROTEIN NUP205"/>
    <property type="match status" value="1"/>
</dbReference>
<dbReference type="Pfam" id="PF11894">
    <property type="entry name" value="Nup192"/>
    <property type="match status" value="1"/>
</dbReference>
<feature type="chain" id="PRO_5004549443" evidence="5">
    <location>
        <begin position="26"/>
        <end position="635"/>
    </location>
</feature>
<evidence type="ECO:0000256" key="5">
    <source>
        <dbReference type="SAM" id="SignalP"/>
    </source>
</evidence>
<sequence>DIFFSFLFIFILQLLYEMCIDPLTSSPTMELLCSKKYNFFVKHLKSLCAASLSRRDSSQTLHISILHQIAWLLKLLCFELHYADIEDPNHLTACRSILTELFGAKLAECGIDHEGSSSIPDAEAKVASTGGIKKNKILELLGAIQCKAGDASLKMSQFVSDSKFLSLAEDALSSSKDIEKGVYYTSERGDRLIDLASFSGKLWQVLLFFLLNFSVGEAELNIAKEAIQQLLRWGWKYNRNLEEQAAELHMLTSWSQIVEVCVSQRISFLENQSDVIFQLLDSSLEASGSHICSLKIAQILTQVGLTCMAKLRNDRFALITEFTSDTVTSLDIIMNQKLWNGPCHSVLFKLIAAILRHESSEALRRRQYALLLSYLQYCWHLVDSDVSMMILQFFSVEELDEDLDLEKVDKDQAELERLNFAVIRKEGQPFLDKVIKDATQGSELIRTMSLYVLDALLAIDSEKFFLGQLQSRGFLRTCLMSISDFSYQDGGHSITTMQHLCTLEAELSLLLRISHKYGKSGLQVLISMGSLQHISACKALYLPMKHLAPRIGRNYVDVDRKRLVTAPILRYLFSLTSIVDASELFEVKNKVVREVMEFIKGHQILFDQILQEDPLDADVLSLELIYLVVSLLSKV</sequence>
<name>S8CZK9_9LAMI</name>
<comment type="similarity">
    <text evidence="2">Belongs to the NUP186/NUP192/NUP205 family.</text>
</comment>
<dbReference type="InterPro" id="IPR021827">
    <property type="entry name" value="Nup186/Nup192/Nup205"/>
</dbReference>
<dbReference type="EMBL" id="AUSU01001652">
    <property type="protein sequence ID" value="EPS70536.1"/>
    <property type="molecule type" value="Genomic_DNA"/>
</dbReference>
<evidence type="ECO:0000313" key="6">
    <source>
        <dbReference type="EMBL" id="EPS70536.1"/>
    </source>
</evidence>
<feature type="signal peptide" evidence="5">
    <location>
        <begin position="1"/>
        <end position="25"/>
    </location>
</feature>
<evidence type="ECO:0000256" key="2">
    <source>
        <dbReference type="ARBA" id="ARBA00005892"/>
    </source>
</evidence>
<feature type="non-terminal residue" evidence="6">
    <location>
        <position position="1"/>
    </location>
</feature>
<evidence type="ECO:0000256" key="3">
    <source>
        <dbReference type="ARBA" id="ARBA00022448"/>
    </source>
</evidence>
<evidence type="ECO:0000256" key="1">
    <source>
        <dbReference type="ARBA" id="ARBA00004123"/>
    </source>
</evidence>
<dbReference type="OrthoDB" id="883581at2759"/>
<comment type="caution">
    <text evidence="6">The sequence shown here is derived from an EMBL/GenBank/DDBJ whole genome shotgun (WGS) entry which is preliminary data.</text>
</comment>
<feature type="non-terminal residue" evidence="6">
    <location>
        <position position="635"/>
    </location>
</feature>
<evidence type="ECO:0000313" key="7">
    <source>
        <dbReference type="Proteomes" id="UP000015453"/>
    </source>
</evidence>